<dbReference type="AlphaFoldDB" id="A0A0X8JD52"/>
<accession>A0A0X8JD52</accession>
<dbReference type="GO" id="GO:0005886">
    <property type="term" value="C:plasma membrane"/>
    <property type="evidence" value="ECO:0007669"/>
    <property type="project" value="UniProtKB-SubCell"/>
</dbReference>
<dbReference type="Proteomes" id="UP000065220">
    <property type="component" value="Chromosome"/>
</dbReference>
<dbReference type="GO" id="GO:0016763">
    <property type="term" value="F:pentosyltransferase activity"/>
    <property type="evidence" value="ECO:0007669"/>
    <property type="project" value="TreeGrafter"/>
</dbReference>
<feature type="compositionally biased region" description="Gly residues" evidence="8">
    <location>
        <begin position="244"/>
        <end position="264"/>
    </location>
</feature>
<dbReference type="InterPro" id="IPR050297">
    <property type="entry name" value="LipidA_mod_glycosyltrf_83"/>
</dbReference>
<evidence type="ECO:0000256" key="7">
    <source>
        <dbReference type="ARBA" id="ARBA00023136"/>
    </source>
</evidence>
<keyword evidence="4" id="KW-0808">Transferase</keyword>
<keyword evidence="7 9" id="KW-0472">Membrane</keyword>
<keyword evidence="3" id="KW-0328">Glycosyltransferase</keyword>
<feature type="transmembrane region" description="Helical" evidence="9">
    <location>
        <begin position="159"/>
        <end position="180"/>
    </location>
</feature>
<feature type="region of interest" description="Disordered" evidence="8">
    <location>
        <begin position="232"/>
        <end position="355"/>
    </location>
</feature>
<feature type="compositionally biased region" description="Basic and acidic residues" evidence="8">
    <location>
        <begin position="340"/>
        <end position="355"/>
    </location>
</feature>
<dbReference type="GO" id="GO:0010041">
    <property type="term" value="P:response to iron(III) ion"/>
    <property type="evidence" value="ECO:0007669"/>
    <property type="project" value="TreeGrafter"/>
</dbReference>
<feature type="compositionally biased region" description="Low complexity" evidence="8">
    <location>
        <begin position="271"/>
        <end position="301"/>
    </location>
</feature>
<dbReference type="PANTHER" id="PTHR33908">
    <property type="entry name" value="MANNOSYLTRANSFERASE YKCB-RELATED"/>
    <property type="match status" value="1"/>
</dbReference>
<dbReference type="RefSeq" id="WP_067939072.1">
    <property type="nucleotide sequence ID" value="NZ_CP014228.1"/>
</dbReference>
<keyword evidence="6 9" id="KW-1133">Transmembrane helix</keyword>
<dbReference type="PANTHER" id="PTHR33908:SF3">
    <property type="entry name" value="UNDECAPRENYL PHOSPHATE-ALPHA-4-AMINO-4-DEOXY-L-ARABINOSE ARABINOSYL TRANSFERASE"/>
    <property type="match status" value="1"/>
</dbReference>
<evidence type="ECO:0000313" key="11">
    <source>
        <dbReference type="Proteomes" id="UP000065220"/>
    </source>
</evidence>
<proteinExistence type="predicted"/>
<feature type="transmembrane region" description="Helical" evidence="9">
    <location>
        <begin position="132"/>
        <end position="153"/>
    </location>
</feature>
<feature type="transmembrane region" description="Helical" evidence="9">
    <location>
        <begin position="81"/>
        <end position="99"/>
    </location>
</feature>
<evidence type="ECO:0000256" key="8">
    <source>
        <dbReference type="SAM" id="MobiDB-lite"/>
    </source>
</evidence>
<dbReference type="STRING" id="111015.AXF14_00630"/>
<comment type="subcellular location">
    <subcellularLocation>
        <location evidence="1">Cell membrane</location>
        <topology evidence="1">Multi-pass membrane protein</topology>
    </subcellularLocation>
</comment>
<dbReference type="OrthoDB" id="5241882at2"/>
<keyword evidence="5 9" id="KW-0812">Transmembrane</keyword>
<organism evidence="10 11">
    <name type="scientific">Actinomyces radicidentis</name>
    <dbReference type="NCBI Taxonomy" id="111015"/>
    <lineage>
        <taxon>Bacteria</taxon>
        <taxon>Bacillati</taxon>
        <taxon>Actinomycetota</taxon>
        <taxon>Actinomycetes</taxon>
        <taxon>Actinomycetales</taxon>
        <taxon>Actinomycetaceae</taxon>
        <taxon>Actinomyces</taxon>
    </lineage>
</organism>
<reference evidence="11" key="1">
    <citation type="submission" date="2016-02" db="EMBL/GenBank/DDBJ databases">
        <authorList>
            <person name="Holder M.E."/>
            <person name="Ajami N.J."/>
            <person name="Petrosino J.F."/>
        </authorList>
    </citation>
    <scope>NUCLEOTIDE SEQUENCE [LARGE SCALE GENOMIC DNA]</scope>
    <source>
        <strain evidence="11">CCUG 36733</strain>
    </source>
</reference>
<evidence type="ECO:0000313" key="10">
    <source>
        <dbReference type="EMBL" id="AMD86381.1"/>
    </source>
</evidence>
<evidence type="ECO:0000256" key="3">
    <source>
        <dbReference type="ARBA" id="ARBA00022676"/>
    </source>
</evidence>
<sequence length="355" mass="36088">MGGSTDNSFLNLTFAYNGLDRITGGGSGNNKIGGATGLLRLWKGTYANQVSWLAPAAIVLTVLALILIGRARRTDGRRAHVVIWFCWLAVTWLVFSFMSGTFHQYYTVALTPAIAALVGIGVGLAKEHARKAWVLFTLAGTTVVTTAWGAFLLSTATNWFSWLTWVVLAVGALCAIGLTVAGSLRYGKDEADPGTRRGRLITRAAATLAIVAALLGPVAWSANTIESAHTGSIPIAGPTTSNGDGMGGGPGGGGQAGGQGGPGGQSDDSDGSSSAGSGTLSGAATPSAGSTSSSESGSTEAGDGEMGQPPSGSDGEAPEGGEAPERRGPRGSRGPGALRHRLDERVRGLVRLEQH</sequence>
<evidence type="ECO:0000256" key="1">
    <source>
        <dbReference type="ARBA" id="ARBA00004651"/>
    </source>
</evidence>
<feature type="transmembrane region" description="Helical" evidence="9">
    <location>
        <begin position="200"/>
        <end position="220"/>
    </location>
</feature>
<evidence type="ECO:0000256" key="2">
    <source>
        <dbReference type="ARBA" id="ARBA00022475"/>
    </source>
</evidence>
<protein>
    <submittedName>
        <fullName evidence="10">Uncharacterized protein</fullName>
    </submittedName>
</protein>
<keyword evidence="2" id="KW-1003">Cell membrane</keyword>
<evidence type="ECO:0000256" key="6">
    <source>
        <dbReference type="ARBA" id="ARBA00022989"/>
    </source>
</evidence>
<evidence type="ECO:0000256" key="9">
    <source>
        <dbReference type="SAM" id="Phobius"/>
    </source>
</evidence>
<name>A0A0X8JD52_ACTRD</name>
<keyword evidence="11" id="KW-1185">Reference proteome</keyword>
<feature type="transmembrane region" description="Helical" evidence="9">
    <location>
        <begin position="50"/>
        <end position="69"/>
    </location>
</feature>
<dbReference type="KEGG" id="ard:AXF14_00630"/>
<evidence type="ECO:0000256" key="4">
    <source>
        <dbReference type="ARBA" id="ARBA00022679"/>
    </source>
</evidence>
<feature type="transmembrane region" description="Helical" evidence="9">
    <location>
        <begin position="105"/>
        <end position="125"/>
    </location>
</feature>
<gene>
    <name evidence="10" type="ORF">AXF14_00630</name>
</gene>
<dbReference type="EMBL" id="CP014228">
    <property type="protein sequence ID" value="AMD86381.1"/>
    <property type="molecule type" value="Genomic_DNA"/>
</dbReference>
<dbReference type="GO" id="GO:0009103">
    <property type="term" value="P:lipopolysaccharide biosynthetic process"/>
    <property type="evidence" value="ECO:0007669"/>
    <property type="project" value="UniProtKB-ARBA"/>
</dbReference>
<evidence type="ECO:0000256" key="5">
    <source>
        <dbReference type="ARBA" id="ARBA00022692"/>
    </source>
</evidence>